<protein>
    <submittedName>
        <fullName evidence="1">Uncharacterized protein</fullName>
    </submittedName>
</protein>
<organism evidence="1 2">
    <name type="scientific">Vespula vulgaris</name>
    <name type="common">Yellow jacket</name>
    <name type="synonym">Wasp</name>
    <dbReference type="NCBI Taxonomy" id="7454"/>
    <lineage>
        <taxon>Eukaryota</taxon>
        <taxon>Metazoa</taxon>
        <taxon>Ecdysozoa</taxon>
        <taxon>Arthropoda</taxon>
        <taxon>Hexapoda</taxon>
        <taxon>Insecta</taxon>
        <taxon>Pterygota</taxon>
        <taxon>Neoptera</taxon>
        <taxon>Endopterygota</taxon>
        <taxon>Hymenoptera</taxon>
        <taxon>Apocrita</taxon>
        <taxon>Aculeata</taxon>
        <taxon>Vespoidea</taxon>
        <taxon>Vespidae</taxon>
        <taxon>Vespinae</taxon>
        <taxon>Vespula</taxon>
    </lineage>
</organism>
<reference evidence="1" key="1">
    <citation type="journal article" date="2020" name="G3 (Bethesda)">
        <title>High-Quality Assemblies for Three Invasive Social Wasps from the &lt;i&gt;Vespula&lt;/i&gt; Genus.</title>
        <authorList>
            <person name="Harrop T.W.R."/>
            <person name="Guhlin J."/>
            <person name="McLaughlin G.M."/>
            <person name="Permina E."/>
            <person name="Stockwell P."/>
            <person name="Gilligan J."/>
            <person name="Le Lec M.F."/>
            <person name="Gruber M.A.M."/>
            <person name="Quinn O."/>
            <person name="Lovegrove M."/>
            <person name="Duncan E.J."/>
            <person name="Remnant E.J."/>
            <person name="Van Eeckhoven J."/>
            <person name="Graham B."/>
            <person name="Knapp R.A."/>
            <person name="Langford K.W."/>
            <person name="Kronenberg Z."/>
            <person name="Press M.O."/>
            <person name="Eacker S.M."/>
            <person name="Wilson-Rankin E.E."/>
            <person name="Purcell J."/>
            <person name="Lester P.J."/>
            <person name="Dearden P.K."/>
        </authorList>
    </citation>
    <scope>NUCLEOTIDE SEQUENCE</scope>
    <source>
        <strain evidence="1">Marl-1</strain>
    </source>
</reference>
<dbReference type="Proteomes" id="UP000614350">
    <property type="component" value="Unassembled WGS sequence"/>
</dbReference>
<proteinExistence type="predicted"/>
<keyword evidence="2" id="KW-1185">Reference proteome</keyword>
<evidence type="ECO:0000313" key="2">
    <source>
        <dbReference type="Proteomes" id="UP000614350"/>
    </source>
</evidence>
<dbReference type="AlphaFoldDB" id="A0A834N141"/>
<sequence>MDRPTVSVDTRHQDNAYRIRASIMENVSKSSIRPSRPQRGNIRPPDDLYELRRDYRMRKRNIERVLLYGATKEISKDTFPTY</sequence>
<accession>A0A834N141</accession>
<evidence type="ECO:0000313" key="1">
    <source>
        <dbReference type="EMBL" id="KAF7391159.1"/>
    </source>
</evidence>
<comment type="caution">
    <text evidence="1">The sequence shown here is derived from an EMBL/GenBank/DDBJ whole genome shotgun (WGS) entry which is preliminary data.</text>
</comment>
<gene>
    <name evidence="1" type="ORF">HZH66_009639</name>
</gene>
<name>A0A834N141_VESVU</name>
<dbReference type="EMBL" id="JACSEA010000010">
    <property type="protein sequence ID" value="KAF7391159.1"/>
    <property type="molecule type" value="Genomic_DNA"/>
</dbReference>